<evidence type="ECO:0000313" key="2">
    <source>
        <dbReference type="Proteomes" id="UP000010932"/>
    </source>
</evidence>
<gene>
    <name evidence="1" type="ORF">O53_2101</name>
</gene>
<protein>
    <submittedName>
        <fullName evidence="1">Uncharacterized protein</fullName>
    </submittedName>
</protein>
<evidence type="ECO:0000313" key="1">
    <source>
        <dbReference type="EMBL" id="ELP53297.1"/>
    </source>
</evidence>
<sequence length="42" mass="4768">MVNFQPLFFVLPVSGIRGKIKLCFPKATPKNIPRELSNFATF</sequence>
<proteinExistence type="predicted"/>
<organism evidence="1 2">
    <name type="scientific">Microcystis aeruginosa TAIHU98</name>
    <dbReference type="NCBI Taxonomy" id="1134457"/>
    <lineage>
        <taxon>Bacteria</taxon>
        <taxon>Bacillati</taxon>
        <taxon>Cyanobacteriota</taxon>
        <taxon>Cyanophyceae</taxon>
        <taxon>Oscillatoriophycideae</taxon>
        <taxon>Chroococcales</taxon>
        <taxon>Microcystaceae</taxon>
        <taxon>Microcystis</taxon>
    </lineage>
</organism>
<accession>L7E4R8</accession>
<reference evidence="1 2" key="1">
    <citation type="journal article" date="2013" name="Genome Announc.">
        <title>Whole-Genome Sequence of Microcystis aeruginosa TAIHU98, a Nontoxic Bloom-Forming Strain Isolated from Taihu Lake, China.</title>
        <authorList>
            <person name="Yang C."/>
            <person name="Zhang W."/>
            <person name="Ren M."/>
            <person name="Song L."/>
            <person name="Li T."/>
            <person name="Zhao J."/>
        </authorList>
    </citation>
    <scope>NUCLEOTIDE SEQUENCE [LARGE SCALE GENOMIC DNA]</scope>
    <source>
        <strain evidence="1 2">TAIHU98</strain>
    </source>
</reference>
<dbReference type="EMBL" id="ANKQ01000002">
    <property type="protein sequence ID" value="ELP53297.1"/>
    <property type="molecule type" value="Genomic_DNA"/>
</dbReference>
<comment type="caution">
    <text evidence="1">The sequence shown here is derived from an EMBL/GenBank/DDBJ whole genome shotgun (WGS) entry which is preliminary data.</text>
</comment>
<name>L7E4R8_MICAE</name>
<dbReference type="Proteomes" id="UP000010932">
    <property type="component" value="Unassembled WGS sequence"/>
</dbReference>
<dbReference type="AlphaFoldDB" id="L7E4R8"/>
<dbReference type="PATRIC" id="fig|1134457.3.peg.3164"/>